<protein>
    <recommendedName>
        <fullName evidence="3">alcohol dehydrogenase</fullName>
        <ecNumber evidence="3">1.1.1.1</ecNumber>
    </recommendedName>
</protein>
<evidence type="ECO:0000313" key="11">
    <source>
        <dbReference type="Proteomes" id="UP000004834"/>
    </source>
</evidence>
<dbReference type="PANTHER" id="PTHR42940">
    <property type="entry name" value="ALCOHOL DEHYDROGENASE 1-RELATED"/>
    <property type="match status" value="1"/>
</dbReference>
<comment type="caution">
    <text evidence="10">The sequence shown here is derived from an EMBL/GenBank/DDBJ whole genome shotgun (WGS) entry which is preliminary data.</text>
</comment>
<feature type="domain" description="Alcohol dehydrogenase-like N-terminal" evidence="9">
    <location>
        <begin position="22"/>
        <end position="142"/>
    </location>
</feature>
<dbReference type="GO" id="GO:0046872">
    <property type="term" value="F:metal ion binding"/>
    <property type="evidence" value="ECO:0007669"/>
    <property type="project" value="UniProtKB-KW"/>
</dbReference>
<dbReference type="GO" id="GO:0004022">
    <property type="term" value="F:alcohol dehydrogenase (NAD+) activity"/>
    <property type="evidence" value="ECO:0007669"/>
    <property type="project" value="UniProtKB-EC"/>
</dbReference>
<evidence type="ECO:0000256" key="3">
    <source>
        <dbReference type="ARBA" id="ARBA00013190"/>
    </source>
</evidence>
<evidence type="ECO:0000256" key="5">
    <source>
        <dbReference type="ARBA" id="ARBA00022833"/>
    </source>
</evidence>
<dbReference type="InterPro" id="IPR013154">
    <property type="entry name" value="ADH-like_N"/>
</dbReference>
<evidence type="ECO:0000259" key="8">
    <source>
        <dbReference type="Pfam" id="PF00107"/>
    </source>
</evidence>
<dbReference type="Proteomes" id="UP000004834">
    <property type="component" value="Unassembled WGS sequence"/>
</dbReference>
<dbReference type="AlphaFoldDB" id="A0AAV3F236"/>
<evidence type="ECO:0000256" key="7">
    <source>
        <dbReference type="ARBA" id="ARBA00023027"/>
    </source>
</evidence>
<keyword evidence="5" id="KW-0862">Zinc</keyword>
<dbReference type="Pfam" id="PF00107">
    <property type="entry name" value="ADH_zinc_N"/>
    <property type="match status" value="1"/>
</dbReference>
<name>A0AAV3F236_9FLAO</name>
<dbReference type="Gene3D" id="3.90.180.10">
    <property type="entry name" value="Medium-chain alcohol dehydrogenases, catalytic domain"/>
    <property type="match status" value="1"/>
</dbReference>
<gene>
    <name evidence="10" type="ORF">HMPREF9715_02160</name>
</gene>
<feature type="domain" description="Alcohol dehydrogenase-like C-terminal" evidence="8">
    <location>
        <begin position="183"/>
        <end position="310"/>
    </location>
</feature>
<evidence type="ECO:0000256" key="6">
    <source>
        <dbReference type="ARBA" id="ARBA00023002"/>
    </source>
</evidence>
<dbReference type="InterPro" id="IPR011032">
    <property type="entry name" value="GroES-like_sf"/>
</dbReference>
<evidence type="ECO:0000256" key="4">
    <source>
        <dbReference type="ARBA" id="ARBA00022723"/>
    </source>
</evidence>
<evidence type="ECO:0000313" key="10">
    <source>
        <dbReference type="EMBL" id="EHO10942.1"/>
    </source>
</evidence>
<dbReference type="InterPro" id="IPR036291">
    <property type="entry name" value="NAD(P)-bd_dom_sf"/>
</dbReference>
<dbReference type="Pfam" id="PF08240">
    <property type="entry name" value="ADH_N"/>
    <property type="match status" value="1"/>
</dbReference>
<evidence type="ECO:0000259" key="9">
    <source>
        <dbReference type="Pfam" id="PF08240"/>
    </source>
</evidence>
<evidence type="ECO:0000256" key="1">
    <source>
        <dbReference type="ARBA" id="ARBA00001947"/>
    </source>
</evidence>
<dbReference type="GO" id="GO:0005737">
    <property type="term" value="C:cytoplasm"/>
    <property type="evidence" value="ECO:0007669"/>
    <property type="project" value="TreeGrafter"/>
</dbReference>
<reference evidence="10 11" key="1">
    <citation type="submission" date="2011-11" db="EMBL/GenBank/DDBJ databases">
        <title>The Genome Sequence of Myroides odoratimimus CIP 101113.</title>
        <authorList>
            <person name="Earl A."/>
            <person name="Ward D."/>
            <person name="Feldgarden M."/>
            <person name="Gevers D."/>
            <person name="Huys G."/>
            <person name="Young S.K."/>
            <person name="Zeng Q."/>
            <person name="Gargeya S."/>
            <person name="Fitzgerald M."/>
            <person name="Haas B."/>
            <person name="Abouelleil A."/>
            <person name="Alvarado L."/>
            <person name="Arachchi H.M."/>
            <person name="Berlin A."/>
            <person name="Brown A."/>
            <person name="Chapman S.B."/>
            <person name="Chen Z."/>
            <person name="Dunbar C."/>
            <person name="Freedman E."/>
            <person name="Gearin G."/>
            <person name="Goldberg J."/>
            <person name="Griggs A."/>
            <person name="Gujja S."/>
            <person name="Heiman D."/>
            <person name="Howarth C."/>
            <person name="Larson L."/>
            <person name="Lui A."/>
            <person name="MacDonald P.J.P."/>
            <person name="Montmayeur A."/>
            <person name="Murphy C."/>
            <person name="Neiman D."/>
            <person name="Pearson M."/>
            <person name="Priest M."/>
            <person name="Roberts A."/>
            <person name="Saif S."/>
            <person name="Shea T."/>
            <person name="Shenoy N."/>
            <person name="Sisk P."/>
            <person name="Stolte C."/>
            <person name="Sykes S."/>
            <person name="Wortman J."/>
            <person name="Nusbaum C."/>
            <person name="Birren B."/>
        </authorList>
    </citation>
    <scope>NUCLEOTIDE SEQUENCE [LARGE SCALE GENOMIC DNA]</scope>
    <source>
        <strain evidence="10 11">CIP 101113</strain>
    </source>
</reference>
<proteinExistence type="inferred from homology"/>
<organism evidence="10 11">
    <name type="scientific">Myroides odoratimimus CIP 101113</name>
    <dbReference type="NCBI Taxonomy" id="883154"/>
    <lineage>
        <taxon>Bacteria</taxon>
        <taxon>Pseudomonadati</taxon>
        <taxon>Bacteroidota</taxon>
        <taxon>Flavobacteriia</taxon>
        <taxon>Flavobacteriales</taxon>
        <taxon>Flavobacteriaceae</taxon>
        <taxon>Myroides</taxon>
    </lineage>
</organism>
<keyword evidence="7" id="KW-0520">NAD</keyword>
<sequence>MVFDNQTRNFKSREVQICPSNQEEIIVQVAYTTICSSDLHTYCGRRSLDAPTILGHEIIGYITHLPPMITTDYTGTPINEGDLITWCIYAYDSEDAIALEGYPQKSASLYKYGHHPFSNTELNGGFATHCILKKGTAIFKLPTHLTLYEATPLNCSHATIAGAMRLAGDVKDKTVLVYGAGMLGLSAIAMSKAQGAKHIIVCDVNEKRLSTATLFGATQTFQSTHDTESIKQQISHLKINTVLDTTGIPAVMEQGIELSAIGATNIWIGAVFNQSATQINAETIVRKLITIKGLHNYTPDDLKNAIAFLSQHHSTFPFKDLAKNEFALEELEEAFDCANKTQQYRVGIKATLQI</sequence>
<accession>A0AAV3F236</accession>
<dbReference type="EC" id="1.1.1.1" evidence="3"/>
<dbReference type="SUPFAM" id="SSF51735">
    <property type="entry name" value="NAD(P)-binding Rossmann-fold domains"/>
    <property type="match status" value="1"/>
</dbReference>
<dbReference type="SUPFAM" id="SSF50129">
    <property type="entry name" value="GroES-like"/>
    <property type="match status" value="1"/>
</dbReference>
<keyword evidence="6" id="KW-0560">Oxidoreductase</keyword>
<dbReference type="Gene3D" id="3.40.50.720">
    <property type="entry name" value="NAD(P)-binding Rossmann-like Domain"/>
    <property type="match status" value="1"/>
</dbReference>
<dbReference type="PANTHER" id="PTHR42940:SF3">
    <property type="entry name" value="ALCOHOL DEHYDROGENASE 1-RELATED"/>
    <property type="match status" value="1"/>
</dbReference>
<evidence type="ECO:0000256" key="2">
    <source>
        <dbReference type="ARBA" id="ARBA00008072"/>
    </source>
</evidence>
<dbReference type="EMBL" id="AGEE01000024">
    <property type="protein sequence ID" value="EHO10942.1"/>
    <property type="molecule type" value="Genomic_DNA"/>
</dbReference>
<comment type="similarity">
    <text evidence="2">Belongs to the zinc-containing alcohol dehydrogenase family.</text>
</comment>
<keyword evidence="4" id="KW-0479">Metal-binding</keyword>
<comment type="cofactor">
    <cofactor evidence="1">
        <name>Zn(2+)</name>
        <dbReference type="ChEBI" id="CHEBI:29105"/>
    </cofactor>
</comment>
<dbReference type="InterPro" id="IPR013149">
    <property type="entry name" value="ADH-like_C"/>
</dbReference>